<dbReference type="EMBL" id="JBHUEY010000012">
    <property type="protein sequence ID" value="MFD1785812.1"/>
    <property type="molecule type" value="Genomic_DNA"/>
</dbReference>
<feature type="signal peptide" evidence="1">
    <location>
        <begin position="1"/>
        <end position="19"/>
    </location>
</feature>
<comment type="caution">
    <text evidence="2">The sequence shown here is derived from an EMBL/GenBank/DDBJ whole genome shotgun (WGS) entry which is preliminary data.</text>
</comment>
<gene>
    <name evidence="2" type="ORF">ACFSC0_20635</name>
</gene>
<proteinExistence type="predicted"/>
<organism evidence="2 3">
    <name type="scientific">Phenylobacterium terrae</name>
    <dbReference type="NCBI Taxonomy" id="2665495"/>
    <lineage>
        <taxon>Bacteria</taxon>
        <taxon>Pseudomonadati</taxon>
        <taxon>Pseudomonadota</taxon>
        <taxon>Alphaproteobacteria</taxon>
        <taxon>Caulobacterales</taxon>
        <taxon>Caulobacteraceae</taxon>
        <taxon>Phenylobacterium</taxon>
    </lineage>
</organism>
<evidence type="ECO:0000256" key="1">
    <source>
        <dbReference type="SAM" id="SignalP"/>
    </source>
</evidence>
<evidence type="ECO:0000313" key="3">
    <source>
        <dbReference type="Proteomes" id="UP001597237"/>
    </source>
</evidence>
<keyword evidence="1" id="KW-0732">Signal</keyword>
<dbReference type="Proteomes" id="UP001597237">
    <property type="component" value="Unassembled WGS sequence"/>
</dbReference>
<reference evidence="3" key="1">
    <citation type="journal article" date="2019" name="Int. J. Syst. Evol. Microbiol.">
        <title>The Global Catalogue of Microorganisms (GCM) 10K type strain sequencing project: providing services to taxonomists for standard genome sequencing and annotation.</title>
        <authorList>
            <consortium name="The Broad Institute Genomics Platform"/>
            <consortium name="The Broad Institute Genome Sequencing Center for Infectious Disease"/>
            <person name="Wu L."/>
            <person name="Ma J."/>
        </authorList>
    </citation>
    <scope>NUCLEOTIDE SEQUENCE [LARGE SCALE GENOMIC DNA]</scope>
    <source>
        <strain evidence="3">DFY28</strain>
    </source>
</reference>
<accession>A0ABW4N7A1</accession>
<protein>
    <submittedName>
        <fullName evidence="2">Uncharacterized protein</fullName>
    </submittedName>
</protein>
<name>A0ABW4N7A1_9CAUL</name>
<feature type="chain" id="PRO_5046754682" evidence="1">
    <location>
        <begin position="20"/>
        <end position="167"/>
    </location>
</feature>
<evidence type="ECO:0000313" key="2">
    <source>
        <dbReference type="EMBL" id="MFD1785812.1"/>
    </source>
</evidence>
<keyword evidence="3" id="KW-1185">Reference proteome</keyword>
<dbReference type="RefSeq" id="WP_377283391.1">
    <property type="nucleotide sequence ID" value="NZ_JBHRSI010000009.1"/>
</dbReference>
<sequence length="167" mass="18304">MKRLIAATALALVASSAHAADWSYHEERDPIDDTLTSGAILKTEDADLTVMCSEGRTLGVLFTAPKYLSSRDYGPLVYRFDDGVIHERRWFRTKRTALASGEEALRFVTGLNGGRKVAIRAKSYDGTTVTREFDLTGDNSPVSRVLAACGRAPLEPRAASTEPKERI</sequence>